<dbReference type="Proteomes" id="UP000236161">
    <property type="component" value="Unassembled WGS sequence"/>
</dbReference>
<dbReference type="PANTHER" id="PTHR35280:SF1">
    <property type="entry name" value="F17L21.9"/>
    <property type="match status" value="1"/>
</dbReference>
<sequence length="177" mass="19623">MESAAEDNTTAELSHEALHRALGKRRISKTITNDDDSEHAEQEQSREREKNRLISLQVNSMEKDAHATCSTKCAAKEEAMEDFARELRIVKRQNRITHCLLAVMIVVTGVWQMSEVALLLAAKEKISHPLRAVGGMLKNSIKRGKMPEIIEGATLPPIAVPQLPHADLPSLSLNGEE</sequence>
<evidence type="ECO:0000313" key="4">
    <source>
        <dbReference type="Proteomes" id="UP000236161"/>
    </source>
</evidence>
<evidence type="ECO:0000313" key="3">
    <source>
        <dbReference type="EMBL" id="PKA61309.1"/>
    </source>
</evidence>
<feature type="region of interest" description="Disordered" evidence="1">
    <location>
        <begin position="1"/>
        <end position="49"/>
    </location>
</feature>
<gene>
    <name evidence="3" type="ORF">AXF42_Ash006206</name>
</gene>
<feature type="compositionally biased region" description="Polar residues" evidence="1">
    <location>
        <begin position="1"/>
        <end position="12"/>
    </location>
</feature>
<dbReference type="STRING" id="1088818.A0A2I0B0L3"/>
<feature type="transmembrane region" description="Helical" evidence="2">
    <location>
        <begin position="100"/>
        <end position="121"/>
    </location>
</feature>
<proteinExistence type="predicted"/>
<name>A0A2I0B0L3_9ASPA</name>
<dbReference type="PANTHER" id="PTHR35280">
    <property type="entry name" value="F17L21.9"/>
    <property type="match status" value="1"/>
</dbReference>
<keyword evidence="4" id="KW-1185">Reference proteome</keyword>
<evidence type="ECO:0000256" key="2">
    <source>
        <dbReference type="SAM" id="Phobius"/>
    </source>
</evidence>
<dbReference type="AlphaFoldDB" id="A0A2I0B0L3"/>
<protein>
    <submittedName>
        <fullName evidence="3">Uncharacterized protein</fullName>
    </submittedName>
</protein>
<keyword evidence="2" id="KW-0812">Transmembrane</keyword>
<organism evidence="3 4">
    <name type="scientific">Apostasia shenzhenica</name>
    <dbReference type="NCBI Taxonomy" id="1088818"/>
    <lineage>
        <taxon>Eukaryota</taxon>
        <taxon>Viridiplantae</taxon>
        <taxon>Streptophyta</taxon>
        <taxon>Embryophyta</taxon>
        <taxon>Tracheophyta</taxon>
        <taxon>Spermatophyta</taxon>
        <taxon>Magnoliopsida</taxon>
        <taxon>Liliopsida</taxon>
        <taxon>Asparagales</taxon>
        <taxon>Orchidaceae</taxon>
        <taxon>Apostasioideae</taxon>
        <taxon>Apostasia</taxon>
    </lineage>
</organism>
<reference evidence="3 4" key="1">
    <citation type="journal article" date="2017" name="Nature">
        <title>The Apostasia genome and the evolution of orchids.</title>
        <authorList>
            <person name="Zhang G.Q."/>
            <person name="Liu K.W."/>
            <person name="Li Z."/>
            <person name="Lohaus R."/>
            <person name="Hsiao Y.Y."/>
            <person name="Niu S.C."/>
            <person name="Wang J.Y."/>
            <person name="Lin Y.C."/>
            <person name="Xu Q."/>
            <person name="Chen L.J."/>
            <person name="Yoshida K."/>
            <person name="Fujiwara S."/>
            <person name="Wang Z.W."/>
            <person name="Zhang Y.Q."/>
            <person name="Mitsuda N."/>
            <person name="Wang M."/>
            <person name="Liu G.H."/>
            <person name="Pecoraro L."/>
            <person name="Huang H.X."/>
            <person name="Xiao X.J."/>
            <person name="Lin M."/>
            <person name="Wu X.Y."/>
            <person name="Wu W.L."/>
            <person name="Chen Y.Y."/>
            <person name="Chang S.B."/>
            <person name="Sakamoto S."/>
            <person name="Ohme-Takagi M."/>
            <person name="Yagi M."/>
            <person name="Zeng S.J."/>
            <person name="Shen C.Y."/>
            <person name="Yeh C.M."/>
            <person name="Luo Y.B."/>
            <person name="Tsai W.C."/>
            <person name="Van de Peer Y."/>
            <person name="Liu Z.J."/>
        </authorList>
    </citation>
    <scope>NUCLEOTIDE SEQUENCE [LARGE SCALE GENOMIC DNA]</scope>
    <source>
        <strain evidence="4">cv. Shenzhen</strain>
        <tissue evidence="3">Stem</tissue>
    </source>
</reference>
<dbReference type="EMBL" id="KZ451932">
    <property type="protein sequence ID" value="PKA61309.1"/>
    <property type="molecule type" value="Genomic_DNA"/>
</dbReference>
<feature type="compositionally biased region" description="Basic and acidic residues" evidence="1">
    <location>
        <begin position="39"/>
        <end position="49"/>
    </location>
</feature>
<accession>A0A2I0B0L3</accession>
<keyword evidence="2" id="KW-0472">Membrane</keyword>
<dbReference type="OrthoDB" id="782808at2759"/>
<evidence type="ECO:0000256" key="1">
    <source>
        <dbReference type="SAM" id="MobiDB-lite"/>
    </source>
</evidence>
<keyword evidence="2" id="KW-1133">Transmembrane helix</keyword>